<keyword evidence="2" id="KW-1133">Transmembrane helix</keyword>
<proteinExistence type="predicted"/>
<sequence>MTSEHYDRPGGGGLLFGAGAVLLMALCCALPLLIAGGVLAGVGGLLGNPWVIGAGIALVALVLLVVARRRAHHGRTGPDCCPTTDPAQPADPKDDQNR</sequence>
<evidence type="ECO:0000256" key="1">
    <source>
        <dbReference type="SAM" id="MobiDB-lite"/>
    </source>
</evidence>
<feature type="region of interest" description="Disordered" evidence="1">
    <location>
        <begin position="73"/>
        <end position="98"/>
    </location>
</feature>
<accession>A0A1H1W9J9</accession>
<dbReference type="AlphaFoldDB" id="A0A1H1W9J9"/>
<evidence type="ECO:0000313" key="3">
    <source>
        <dbReference type="EMBL" id="SDS93642.1"/>
    </source>
</evidence>
<feature type="transmembrane region" description="Helical" evidence="2">
    <location>
        <begin position="12"/>
        <end position="38"/>
    </location>
</feature>
<dbReference type="EMBL" id="LT629739">
    <property type="protein sequence ID" value="SDS93642.1"/>
    <property type="molecule type" value="Genomic_DNA"/>
</dbReference>
<name>A0A1H1W9J9_BRESA</name>
<feature type="transmembrane region" description="Helical" evidence="2">
    <location>
        <begin position="50"/>
        <end position="67"/>
    </location>
</feature>
<keyword evidence="2" id="KW-0472">Membrane</keyword>
<keyword evidence="2" id="KW-0812">Transmembrane</keyword>
<dbReference type="RefSeq" id="WP_092107224.1">
    <property type="nucleotide sequence ID" value="NZ_LT629739.1"/>
</dbReference>
<dbReference type="Proteomes" id="UP000199700">
    <property type="component" value="Chromosome"/>
</dbReference>
<reference evidence="3" key="1">
    <citation type="submission" date="2016-10" db="EMBL/GenBank/DDBJ databases">
        <authorList>
            <person name="Varghese N."/>
            <person name="Submissions S."/>
        </authorList>
    </citation>
    <scope>NUCLEOTIDE SEQUENCE [LARGE SCALE GENOMIC DNA]</scope>
    <source>
        <strain evidence="3">DSM 22082</strain>
    </source>
</reference>
<evidence type="ECO:0008006" key="5">
    <source>
        <dbReference type="Google" id="ProtNLM"/>
    </source>
</evidence>
<organism evidence="3 4">
    <name type="scientific">Brevibacterium sandarakinum</name>
    <dbReference type="NCBI Taxonomy" id="629680"/>
    <lineage>
        <taxon>Bacteria</taxon>
        <taxon>Bacillati</taxon>
        <taxon>Actinomycetota</taxon>
        <taxon>Actinomycetes</taxon>
        <taxon>Micrococcales</taxon>
        <taxon>Brevibacteriaceae</taxon>
        <taxon>Brevibacterium</taxon>
    </lineage>
</organism>
<protein>
    <recommendedName>
        <fullName evidence="5">Mercuric ion transport protein</fullName>
    </recommendedName>
</protein>
<gene>
    <name evidence="3" type="ORF">SAMN04489751_3283</name>
</gene>
<evidence type="ECO:0000313" key="4">
    <source>
        <dbReference type="Proteomes" id="UP000199700"/>
    </source>
</evidence>
<dbReference type="STRING" id="629680.SAMN04489751_3283"/>
<evidence type="ECO:0000256" key="2">
    <source>
        <dbReference type="SAM" id="Phobius"/>
    </source>
</evidence>
<keyword evidence="4" id="KW-1185">Reference proteome</keyword>